<evidence type="ECO:0000313" key="1">
    <source>
        <dbReference type="EMBL" id="KAJ9051114.1"/>
    </source>
</evidence>
<organism evidence="1 2">
    <name type="scientific">Entomophthora muscae</name>
    <dbReference type="NCBI Taxonomy" id="34485"/>
    <lineage>
        <taxon>Eukaryota</taxon>
        <taxon>Fungi</taxon>
        <taxon>Fungi incertae sedis</taxon>
        <taxon>Zoopagomycota</taxon>
        <taxon>Entomophthoromycotina</taxon>
        <taxon>Entomophthoromycetes</taxon>
        <taxon>Entomophthorales</taxon>
        <taxon>Entomophthoraceae</taxon>
        <taxon>Entomophthora</taxon>
    </lineage>
</organism>
<proteinExistence type="predicted"/>
<gene>
    <name evidence="1" type="ORF">DSO57_1007799</name>
</gene>
<accession>A0ACC2RM24</accession>
<evidence type="ECO:0000313" key="2">
    <source>
        <dbReference type="Proteomes" id="UP001165960"/>
    </source>
</evidence>
<dbReference type="Proteomes" id="UP001165960">
    <property type="component" value="Unassembled WGS sequence"/>
</dbReference>
<keyword evidence="2" id="KW-1185">Reference proteome</keyword>
<reference evidence="1" key="1">
    <citation type="submission" date="2022-04" db="EMBL/GenBank/DDBJ databases">
        <title>Genome of the entomopathogenic fungus Entomophthora muscae.</title>
        <authorList>
            <person name="Elya C."/>
            <person name="Lovett B.R."/>
            <person name="Lee E."/>
            <person name="Macias A.M."/>
            <person name="Hajek A.E."/>
            <person name="De Bivort B.L."/>
            <person name="Kasson M.T."/>
            <person name="De Fine Licht H.H."/>
            <person name="Stajich J.E."/>
        </authorList>
    </citation>
    <scope>NUCLEOTIDE SEQUENCE</scope>
    <source>
        <strain evidence="1">Berkeley</strain>
    </source>
</reference>
<sequence>MNTLTIVSLAGLLLHVQSTPFTTTSPPLNPAHVAATVRGKENAQLTRRGMVSIRYQRKRSLLKTPNIRRKAKQRDR</sequence>
<protein>
    <submittedName>
        <fullName evidence="1">Uncharacterized protein</fullName>
    </submittedName>
</protein>
<name>A0ACC2RM24_9FUNG</name>
<dbReference type="EMBL" id="QTSX02007123">
    <property type="protein sequence ID" value="KAJ9051114.1"/>
    <property type="molecule type" value="Genomic_DNA"/>
</dbReference>
<comment type="caution">
    <text evidence="1">The sequence shown here is derived from an EMBL/GenBank/DDBJ whole genome shotgun (WGS) entry which is preliminary data.</text>
</comment>